<dbReference type="PANTHER" id="PTHR21299:SF1">
    <property type="entry name" value="PANTOATE--BETA-ALANINE LIGASE"/>
    <property type="match status" value="1"/>
</dbReference>
<comment type="miscellaneous">
    <text evidence="8">The reaction proceeds by a bi uni uni bi ping pong mechanism.</text>
</comment>
<dbReference type="InterPro" id="IPR042176">
    <property type="entry name" value="Pantoate_ligase_C"/>
</dbReference>
<dbReference type="RefSeq" id="WP_276110170.1">
    <property type="nucleotide sequence ID" value="NZ_JARJBB010000009.1"/>
</dbReference>
<dbReference type="Pfam" id="PF02569">
    <property type="entry name" value="Pantoate_ligase"/>
    <property type="match status" value="1"/>
</dbReference>
<name>A0ABT6A9V3_9ACTN</name>
<feature type="binding site" evidence="8">
    <location>
        <begin position="148"/>
        <end position="151"/>
    </location>
    <ligand>
        <name>ATP</name>
        <dbReference type="ChEBI" id="CHEBI:30616"/>
    </ligand>
</feature>
<keyword evidence="3 8" id="KW-0436">Ligase</keyword>
<feature type="binding site" evidence="8">
    <location>
        <position position="61"/>
    </location>
    <ligand>
        <name>beta-alanine</name>
        <dbReference type="ChEBI" id="CHEBI:57966"/>
    </ligand>
</feature>
<feature type="binding site" evidence="8">
    <location>
        <begin position="185"/>
        <end position="188"/>
    </location>
    <ligand>
        <name>ATP</name>
        <dbReference type="ChEBI" id="CHEBI:30616"/>
    </ligand>
</feature>
<evidence type="ECO:0000256" key="8">
    <source>
        <dbReference type="HAMAP-Rule" id="MF_00158"/>
    </source>
</evidence>
<comment type="pathway">
    <text evidence="1 8">Cofactor biosynthesis; (R)-pantothenate biosynthesis; (R)-pantothenate from (R)-pantoate and beta-alanine: step 1/1.</text>
</comment>
<evidence type="ECO:0000313" key="9">
    <source>
        <dbReference type="EMBL" id="MDF3300605.1"/>
    </source>
</evidence>
<dbReference type="Proteomes" id="UP001221150">
    <property type="component" value="Unassembled WGS sequence"/>
</dbReference>
<evidence type="ECO:0000256" key="5">
    <source>
        <dbReference type="ARBA" id="ARBA00022741"/>
    </source>
</evidence>
<evidence type="ECO:0000256" key="4">
    <source>
        <dbReference type="ARBA" id="ARBA00022655"/>
    </source>
</evidence>
<keyword evidence="4 8" id="KW-0566">Pantothenate biosynthesis</keyword>
<keyword evidence="10" id="KW-1185">Reference proteome</keyword>
<comment type="catalytic activity">
    <reaction evidence="7 8">
        <text>(R)-pantoate + beta-alanine + ATP = (R)-pantothenate + AMP + diphosphate + H(+)</text>
        <dbReference type="Rhea" id="RHEA:10912"/>
        <dbReference type="ChEBI" id="CHEBI:15378"/>
        <dbReference type="ChEBI" id="CHEBI:15980"/>
        <dbReference type="ChEBI" id="CHEBI:29032"/>
        <dbReference type="ChEBI" id="CHEBI:30616"/>
        <dbReference type="ChEBI" id="CHEBI:33019"/>
        <dbReference type="ChEBI" id="CHEBI:57966"/>
        <dbReference type="ChEBI" id="CHEBI:456215"/>
        <dbReference type="EC" id="6.3.2.1"/>
    </reaction>
</comment>
<dbReference type="InterPro" id="IPR014729">
    <property type="entry name" value="Rossmann-like_a/b/a_fold"/>
</dbReference>
<feature type="binding site" evidence="8">
    <location>
        <position position="177"/>
    </location>
    <ligand>
        <name>ATP</name>
        <dbReference type="ChEBI" id="CHEBI:30616"/>
    </ligand>
</feature>
<comment type="caution">
    <text evidence="9">The sequence shown here is derived from an EMBL/GenBank/DDBJ whole genome shotgun (WGS) entry which is preliminary data.</text>
</comment>
<dbReference type="GO" id="GO:0016874">
    <property type="term" value="F:ligase activity"/>
    <property type="evidence" value="ECO:0007669"/>
    <property type="project" value="UniProtKB-KW"/>
</dbReference>
<dbReference type="Gene3D" id="3.40.50.620">
    <property type="entry name" value="HUPs"/>
    <property type="match status" value="1"/>
</dbReference>
<evidence type="ECO:0000256" key="6">
    <source>
        <dbReference type="ARBA" id="ARBA00022840"/>
    </source>
</evidence>
<evidence type="ECO:0000313" key="10">
    <source>
        <dbReference type="Proteomes" id="UP001221150"/>
    </source>
</evidence>
<organism evidence="9 10">
    <name type="scientific">Streptomyces tropicalis</name>
    <dbReference type="NCBI Taxonomy" id="3034234"/>
    <lineage>
        <taxon>Bacteria</taxon>
        <taxon>Bacillati</taxon>
        <taxon>Actinomycetota</taxon>
        <taxon>Actinomycetes</taxon>
        <taxon>Kitasatosporales</taxon>
        <taxon>Streptomycetaceae</taxon>
        <taxon>Streptomyces</taxon>
    </lineage>
</organism>
<dbReference type="HAMAP" id="MF_00158">
    <property type="entry name" value="PanC"/>
    <property type="match status" value="1"/>
</dbReference>
<evidence type="ECO:0000256" key="3">
    <source>
        <dbReference type="ARBA" id="ARBA00022598"/>
    </source>
</evidence>
<evidence type="ECO:0000256" key="1">
    <source>
        <dbReference type="ARBA" id="ARBA00004990"/>
    </source>
</evidence>
<dbReference type="EC" id="6.3.2.1" evidence="8"/>
<feature type="active site" description="Proton donor" evidence="8">
    <location>
        <position position="34"/>
    </location>
</feature>
<accession>A0ABT6A9V3</accession>
<protein>
    <recommendedName>
        <fullName evidence="8">Pantothenate synthetase</fullName>
        <shortName evidence="8">PS</shortName>
        <ecNumber evidence="8">6.3.2.1</ecNumber>
    </recommendedName>
    <alternativeName>
        <fullName evidence="8">Pantoate--beta-alanine ligase</fullName>
    </alternativeName>
    <alternativeName>
        <fullName evidence="8">Pantoate-activating enzyme</fullName>
    </alternativeName>
</protein>
<dbReference type="NCBIfam" id="TIGR00018">
    <property type="entry name" value="panC"/>
    <property type="match status" value="1"/>
</dbReference>
<dbReference type="Gene3D" id="3.30.1300.10">
    <property type="entry name" value="Pantoate-beta-alanine ligase, C-terminal domain"/>
    <property type="match status" value="1"/>
</dbReference>
<comment type="function">
    <text evidence="8">Catalyzes the condensation of pantoate with beta-alanine in an ATP-dependent reaction via a pantoyl-adenylate intermediate.</text>
</comment>
<feature type="binding site" evidence="8">
    <location>
        <position position="61"/>
    </location>
    <ligand>
        <name>(R)-pantoate</name>
        <dbReference type="ChEBI" id="CHEBI:15980"/>
    </ligand>
</feature>
<dbReference type="EMBL" id="JARJBB010000009">
    <property type="protein sequence ID" value="MDF3300605.1"/>
    <property type="molecule type" value="Genomic_DNA"/>
</dbReference>
<dbReference type="PANTHER" id="PTHR21299">
    <property type="entry name" value="CYTIDYLATE KINASE/PANTOATE-BETA-ALANINE LIGASE"/>
    <property type="match status" value="1"/>
</dbReference>
<reference evidence="9 10" key="1">
    <citation type="submission" date="2023-03" db="EMBL/GenBank/DDBJ databases">
        <title>Draft genome sequence of Streptomyces sp. K1PA1 isolated from peat swamp forest in Thailand.</title>
        <authorList>
            <person name="Klaysubun C."/>
            <person name="Duangmal K."/>
        </authorList>
    </citation>
    <scope>NUCLEOTIDE SEQUENCE [LARGE SCALE GENOMIC DNA]</scope>
    <source>
        <strain evidence="9 10">K1PA1</strain>
    </source>
</reference>
<dbReference type="InterPro" id="IPR003721">
    <property type="entry name" value="Pantoate_ligase"/>
</dbReference>
<feature type="binding site" evidence="8">
    <location>
        <position position="154"/>
    </location>
    <ligand>
        <name>(R)-pantoate</name>
        <dbReference type="ChEBI" id="CHEBI:15980"/>
    </ligand>
</feature>
<comment type="subunit">
    <text evidence="8">Homodimer.</text>
</comment>
<evidence type="ECO:0000256" key="2">
    <source>
        <dbReference type="ARBA" id="ARBA00009256"/>
    </source>
</evidence>
<gene>
    <name evidence="8 9" type="primary">panC</name>
    <name evidence="9" type="ORF">P3H78_18645</name>
</gene>
<proteinExistence type="inferred from homology"/>
<comment type="similarity">
    <text evidence="2 8">Belongs to the pantothenate synthetase family.</text>
</comment>
<keyword evidence="8" id="KW-0963">Cytoplasm</keyword>
<sequence>MTTALLRTADELHARVRAGRRAVVMTMGALHDGHASLIRAARSIAGPGGEVVVTVFVNPLQFGAGEDLDRYPRTLDADLEIAGKAGADAVFAPAVEEVYPGGEPQVRISAGPMGARLEGSVRPGHFDGMLTVVAKLLHLTRPDVALYGQKDAQQLALIRRMVRDLNFGVEIVGVPTAREDDGLALSSRNRYLSPAERATALALSQALFAGRDRHAAQEALRARAREVPSTRARAEALSALGESRAAADAAAVAKSLPASAADPEGDARRPAACGPAAVRAASRLVLEEAARLDPPLELDYLALVDPSDFTEIGDDFTGEAVLAVAARVGTTRLIDNLPLTFGAAL</sequence>
<comment type="subcellular location">
    <subcellularLocation>
        <location evidence="8">Cytoplasm</location>
    </subcellularLocation>
</comment>
<dbReference type="SUPFAM" id="SSF52374">
    <property type="entry name" value="Nucleotidylyl transferase"/>
    <property type="match status" value="2"/>
</dbReference>
<dbReference type="CDD" id="cd00560">
    <property type="entry name" value="PanC"/>
    <property type="match status" value="1"/>
</dbReference>
<keyword evidence="5 8" id="KW-0547">Nucleotide-binding</keyword>
<keyword evidence="6 8" id="KW-0067">ATP-binding</keyword>
<feature type="binding site" evidence="8">
    <location>
        <begin position="27"/>
        <end position="34"/>
    </location>
    <ligand>
        <name>ATP</name>
        <dbReference type="ChEBI" id="CHEBI:30616"/>
    </ligand>
</feature>
<evidence type="ECO:0000256" key="7">
    <source>
        <dbReference type="ARBA" id="ARBA00048258"/>
    </source>
</evidence>